<evidence type="ECO:0000256" key="3">
    <source>
        <dbReference type="ARBA" id="ARBA00022801"/>
    </source>
</evidence>
<evidence type="ECO:0000256" key="5">
    <source>
        <dbReference type="ARBA" id="ARBA00038063"/>
    </source>
</evidence>
<evidence type="ECO:0000256" key="2">
    <source>
        <dbReference type="ARBA" id="ARBA00022555"/>
    </source>
</evidence>
<evidence type="ECO:0000256" key="4">
    <source>
        <dbReference type="ARBA" id="ARBA00022884"/>
    </source>
</evidence>
<feature type="site" description="Stabilizes the basic form of H active site to accept a proton" evidence="8">
    <location>
        <position position="91"/>
    </location>
</feature>
<dbReference type="EMBL" id="CP035949">
    <property type="protein sequence ID" value="QBF24009.1"/>
    <property type="molecule type" value="Genomic_DNA"/>
</dbReference>
<dbReference type="InterPro" id="IPR036416">
    <property type="entry name" value="Pept_tRNA_hydro_sf"/>
</dbReference>
<comment type="catalytic activity">
    <reaction evidence="6 8 9">
        <text>an N-acyl-L-alpha-aminoacyl-tRNA + H2O = an N-acyl-L-amino acid + a tRNA + H(+)</text>
        <dbReference type="Rhea" id="RHEA:54448"/>
        <dbReference type="Rhea" id="RHEA-COMP:10123"/>
        <dbReference type="Rhea" id="RHEA-COMP:13883"/>
        <dbReference type="ChEBI" id="CHEBI:15377"/>
        <dbReference type="ChEBI" id="CHEBI:15378"/>
        <dbReference type="ChEBI" id="CHEBI:59874"/>
        <dbReference type="ChEBI" id="CHEBI:78442"/>
        <dbReference type="ChEBI" id="CHEBI:138191"/>
        <dbReference type="EC" id="3.1.1.29"/>
    </reaction>
</comment>
<dbReference type="GO" id="GO:0004045">
    <property type="term" value="F:peptidyl-tRNA hydrolase activity"/>
    <property type="evidence" value="ECO:0007669"/>
    <property type="project" value="UniProtKB-UniRule"/>
</dbReference>
<comment type="subunit">
    <text evidence="8">Monomer.</text>
</comment>
<keyword evidence="2 8" id="KW-0820">tRNA-binding</keyword>
<feature type="binding site" evidence="8">
    <location>
        <position position="14"/>
    </location>
    <ligand>
        <name>tRNA</name>
        <dbReference type="ChEBI" id="CHEBI:17843"/>
    </ligand>
</feature>
<dbReference type="EC" id="3.1.1.29" evidence="1 8"/>
<evidence type="ECO:0000256" key="8">
    <source>
        <dbReference type="HAMAP-Rule" id="MF_00083"/>
    </source>
</evidence>
<sequence>MKLIVGLGNPGTKFLNTRHNVGFAVVDSFLSQNKYQILKEDKTAHIYQINFNHHQSLLIKPQTYMNLSGEVVKKIINKYRIKIENILVIVDDIYLDEGKLKLKMQGGHGGHNGLRNIIDRLGTKQFKRLKIGVSLDSCMPLDQYLLTPVNASIQKNILKNINIINKIIFNFIQDVDFNILMNGYNSKL</sequence>
<dbReference type="RefSeq" id="WP_130427866.1">
    <property type="nucleotide sequence ID" value="NZ_CP035949.1"/>
</dbReference>
<comment type="function">
    <text evidence="8">Hydrolyzes ribosome-free peptidyl-tRNAs (with 1 or more amino acids incorporated), which drop off the ribosome during protein synthesis, or as a result of ribosome stalling.</text>
</comment>
<dbReference type="Pfam" id="PF01195">
    <property type="entry name" value="Pept_tRNA_hydro"/>
    <property type="match status" value="1"/>
</dbReference>
<evidence type="ECO:0000256" key="6">
    <source>
        <dbReference type="ARBA" id="ARBA00048707"/>
    </source>
</evidence>
<dbReference type="Proteomes" id="UP000289726">
    <property type="component" value="Chromosome"/>
</dbReference>
<keyword evidence="3 8" id="KW-0378">Hydrolase</keyword>
<evidence type="ECO:0000256" key="7">
    <source>
        <dbReference type="ARBA" id="ARBA00050038"/>
    </source>
</evidence>
<evidence type="ECO:0000256" key="10">
    <source>
        <dbReference type="RuleBase" id="RU004320"/>
    </source>
</evidence>
<comment type="function">
    <text evidence="8">Catalyzes the release of premature peptidyl moieties from peptidyl-tRNA molecules trapped in stalled 50S ribosomal subunits, and thus maintains levels of free tRNAs and 50S ribosomes.</text>
</comment>
<accession>A0A4P6M9C9</accession>
<comment type="subcellular location">
    <subcellularLocation>
        <location evidence="8">Cytoplasm</location>
    </subcellularLocation>
</comment>
<proteinExistence type="inferred from homology"/>
<dbReference type="PROSITE" id="PS01196">
    <property type="entry name" value="PEPT_TRNA_HYDROL_2"/>
    <property type="match status" value="1"/>
</dbReference>
<reference evidence="11 12" key="1">
    <citation type="submission" date="2019-02" db="EMBL/GenBank/DDBJ databases">
        <title>Draft Genome Sequence of Maize Bushy Stunt-like Phytoplasma group 16SrI-B (Aster yellows) in South Africa.</title>
        <authorList>
            <person name="Coetzee B."/>
            <person name="Douglas-Smit N."/>
            <person name="Maree H.J."/>
            <person name="Burger J.T."/>
            <person name="Kruger K."/>
            <person name="Pietersen G."/>
        </authorList>
    </citation>
    <scope>NUCLEOTIDE SEQUENCE [LARGE SCALE GENOMIC DNA]</scope>
    <source>
        <strain evidence="11 12">De Villa</strain>
    </source>
</reference>
<dbReference type="InterPro" id="IPR001328">
    <property type="entry name" value="Pept_tRNA_hydro"/>
</dbReference>
<dbReference type="InterPro" id="IPR018171">
    <property type="entry name" value="Pept_tRNA_hydro_CS"/>
</dbReference>
<evidence type="ECO:0000256" key="1">
    <source>
        <dbReference type="ARBA" id="ARBA00013260"/>
    </source>
</evidence>
<dbReference type="AlphaFoldDB" id="A0A4P6M9C9"/>
<dbReference type="PANTHER" id="PTHR17224">
    <property type="entry name" value="PEPTIDYL-TRNA HYDROLASE"/>
    <property type="match status" value="1"/>
</dbReference>
<gene>
    <name evidence="8" type="primary">pth</name>
    <name evidence="11" type="ORF">EXT02_02355</name>
</gene>
<dbReference type="HAMAP" id="MF_00083">
    <property type="entry name" value="Pept_tRNA_hydro_bact"/>
    <property type="match status" value="1"/>
</dbReference>
<protein>
    <recommendedName>
        <fullName evidence="7 8">Peptidyl-tRNA hydrolase</fullName>
        <shortName evidence="8">Pth</shortName>
        <ecNumber evidence="1 8">3.1.1.29</ecNumber>
    </recommendedName>
</protein>
<feature type="binding site" evidence="8">
    <location>
        <position position="66"/>
    </location>
    <ligand>
        <name>tRNA</name>
        <dbReference type="ChEBI" id="CHEBI:17843"/>
    </ligand>
</feature>
<dbReference type="NCBIfam" id="TIGR00447">
    <property type="entry name" value="pth"/>
    <property type="match status" value="1"/>
</dbReference>
<dbReference type="PROSITE" id="PS01195">
    <property type="entry name" value="PEPT_TRNA_HYDROL_1"/>
    <property type="match status" value="1"/>
</dbReference>
<feature type="binding site" evidence="8">
    <location>
        <position position="112"/>
    </location>
    <ligand>
        <name>tRNA</name>
        <dbReference type="ChEBI" id="CHEBI:17843"/>
    </ligand>
</feature>
<feature type="site" description="Discriminates between blocked and unblocked aminoacyl-tRNA" evidence="8">
    <location>
        <position position="9"/>
    </location>
</feature>
<dbReference type="FunFam" id="3.40.50.1470:FF:000001">
    <property type="entry name" value="Peptidyl-tRNA hydrolase"/>
    <property type="match status" value="1"/>
</dbReference>
<comment type="similarity">
    <text evidence="5 8 10">Belongs to the PTH family.</text>
</comment>
<dbReference type="GO" id="GO:0005737">
    <property type="term" value="C:cytoplasm"/>
    <property type="evidence" value="ECO:0007669"/>
    <property type="project" value="UniProtKB-SubCell"/>
</dbReference>
<name>A0A4P6M9C9_9MOLU</name>
<organism evidence="11 12">
    <name type="scientific">'Catharanthus roseus' aster yellows phytoplasma</name>
    <dbReference type="NCBI Taxonomy" id="1193712"/>
    <lineage>
        <taxon>Bacteria</taxon>
        <taxon>Bacillati</taxon>
        <taxon>Mycoplasmatota</taxon>
        <taxon>Mollicutes</taxon>
        <taxon>Acholeplasmatales</taxon>
        <taxon>Acholeplasmataceae</taxon>
        <taxon>Candidatus Phytoplasma</taxon>
        <taxon>16SrI (Aster yellows group)</taxon>
    </lineage>
</organism>
<dbReference type="GO" id="GO:0000049">
    <property type="term" value="F:tRNA binding"/>
    <property type="evidence" value="ECO:0007669"/>
    <property type="project" value="UniProtKB-UniRule"/>
</dbReference>
<keyword evidence="4 8" id="KW-0694">RNA-binding</keyword>
<dbReference type="PANTHER" id="PTHR17224:SF1">
    <property type="entry name" value="PEPTIDYL-TRNA HYDROLASE"/>
    <property type="match status" value="1"/>
</dbReference>
<dbReference type="GO" id="GO:0072344">
    <property type="term" value="P:rescue of stalled ribosome"/>
    <property type="evidence" value="ECO:0007669"/>
    <property type="project" value="UniProtKB-UniRule"/>
</dbReference>
<dbReference type="CDD" id="cd00462">
    <property type="entry name" value="PTH"/>
    <property type="match status" value="1"/>
</dbReference>
<evidence type="ECO:0000256" key="9">
    <source>
        <dbReference type="RuleBase" id="RU000673"/>
    </source>
</evidence>
<keyword evidence="8" id="KW-0963">Cytoplasm</keyword>
<feature type="binding site" evidence="8">
    <location>
        <position position="64"/>
    </location>
    <ligand>
        <name>tRNA</name>
        <dbReference type="ChEBI" id="CHEBI:17843"/>
    </ligand>
</feature>
<feature type="active site" description="Proton acceptor" evidence="8">
    <location>
        <position position="19"/>
    </location>
</feature>
<dbReference type="Gene3D" id="3.40.50.1470">
    <property type="entry name" value="Peptidyl-tRNA hydrolase"/>
    <property type="match status" value="1"/>
</dbReference>
<evidence type="ECO:0000313" key="12">
    <source>
        <dbReference type="Proteomes" id="UP000289726"/>
    </source>
</evidence>
<dbReference type="SUPFAM" id="SSF53178">
    <property type="entry name" value="Peptidyl-tRNA hydrolase-like"/>
    <property type="match status" value="1"/>
</dbReference>
<evidence type="ECO:0000313" key="11">
    <source>
        <dbReference type="EMBL" id="QBF24009.1"/>
    </source>
</evidence>
<keyword evidence="12" id="KW-1185">Reference proteome</keyword>
<dbReference type="GO" id="GO:0006515">
    <property type="term" value="P:protein quality control for misfolded or incompletely synthesized proteins"/>
    <property type="evidence" value="ECO:0007669"/>
    <property type="project" value="UniProtKB-UniRule"/>
</dbReference>